<feature type="chain" id="PRO_5019347222" evidence="10">
    <location>
        <begin position="26"/>
        <end position="154"/>
    </location>
</feature>
<accession>A0A431U9H8</accession>
<keyword evidence="4" id="KW-1003">Cell membrane</keyword>
<evidence type="ECO:0000256" key="1">
    <source>
        <dbReference type="ARBA" id="ARBA00004383"/>
    </source>
</evidence>
<keyword evidence="7" id="KW-0653">Protein transport</keyword>
<dbReference type="GO" id="GO:0055085">
    <property type="term" value="P:transmembrane transport"/>
    <property type="evidence" value="ECO:0007669"/>
    <property type="project" value="InterPro"/>
</dbReference>
<sequence length="154" mass="17097">MLKVRILRLAVLATVLMATGAAAQAQTKPAARQPIRLKLPAPPIDTARVYTYVEQMPQPPGGMEGLMQYLGKNVKLPHHYTDNTKVYVRFTVRADGRISNVHVAKENSPEPDPRIEAEAVRVIRQMPPWTPGRQAGQPVKVAYTVPITFCYGLK</sequence>
<evidence type="ECO:0000256" key="9">
    <source>
        <dbReference type="ARBA" id="ARBA00023136"/>
    </source>
</evidence>
<evidence type="ECO:0000256" key="4">
    <source>
        <dbReference type="ARBA" id="ARBA00022475"/>
    </source>
</evidence>
<evidence type="ECO:0000256" key="5">
    <source>
        <dbReference type="ARBA" id="ARBA00022519"/>
    </source>
</evidence>
<comment type="subcellular location">
    <subcellularLocation>
        <location evidence="1">Cell inner membrane</location>
        <topology evidence="1">Single-pass membrane protein</topology>
        <orientation evidence="1">Periplasmic side</orientation>
    </subcellularLocation>
</comment>
<keyword evidence="13" id="KW-1185">Reference proteome</keyword>
<keyword evidence="5" id="KW-0997">Cell inner membrane</keyword>
<feature type="domain" description="TonB C-terminal" evidence="11">
    <location>
        <begin position="85"/>
        <end position="149"/>
    </location>
</feature>
<dbReference type="Pfam" id="PF03544">
    <property type="entry name" value="TonB_C"/>
    <property type="match status" value="1"/>
</dbReference>
<evidence type="ECO:0000313" key="13">
    <source>
        <dbReference type="Proteomes" id="UP000282184"/>
    </source>
</evidence>
<dbReference type="Proteomes" id="UP000282184">
    <property type="component" value="Unassembled WGS sequence"/>
</dbReference>
<dbReference type="GO" id="GO:0031992">
    <property type="term" value="F:energy transducer activity"/>
    <property type="evidence" value="ECO:0007669"/>
    <property type="project" value="TreeGrafter"/>
</dbReference>
<evidence type="ECO:0000256" key="2">
    <source>
        <dbReference type="ARBA" id="ARBA00006555"/>
    </source>
</evidence>
<dbReference type="InterPro" id="IPR006260">
    <property type="entry name" value="TonB/TolA_C"/>
</dbReference>
<keyword evidence="10" id="KW-0732">Signal</keyword>
<name>A0A431U9H8_9BACT</name>
<evidence type="ECO:0000256" key="3">
    <source>
        <dbReference type="ARBA" id="ARBA00022448"/>
    </source>
</evidence>
<dbReference type="OrthoDB" id="1039448at2"/>
<dbReference type="InterPro" id="IPR037682">
    <property type="entry name" value="TonB_C"/>
</dbReference>
<protein>
    <submittedName>
        <fullName evidence="12">TonB family protein</fullName>
    </submittedName>
</protein>
<dbReference type="GO" id="GO:0015031">
    <property type="term" value="P:protein transport"/>
    <property type="evidence" value="ECO:0007669"/>
    <property type="project" value="UniProtKB-KW"/>
</dbReference>
<keyword evidence="9" id="KW-0472">Membrane</keyword>
<evidence type="ECO:0000313" key="12">
    <source>
        <dbReference type="EMBL" id="RTQ53688.1"/>
    </source>
</evidence>
<dbReference type="RefSeq" id="WP_126691614.1">
    <property type="nucleotide sequence ID" value="NZ_RXOF01000001.1"/>
</dbReference>
<organism evidence="12 13">
    <name type="scientific">Hymenobacter gummosus</name>
    <dbReference type="NCBI Taxonomy" id="1776032"/>
    <lineage>
        <taxon>Bacteria</taxon>
        <taxon>Pseudomonadati</taxon>
        <taxon>Bacteroidota</taxon>
        <taxon>Cytophagia</taxon>
        <taxon>Cytophagales</taxon>
        <taxon>Hymenobacteraceae</taxon>
        <taxon>Hymenobacter</taxon>
    </lineage>
</organism>
<dbReference type="Gene3D" id="3.30.1150.10">
    <property type="match status" value="1"/>
</dbReference>
<evidence type="ECO:0000256" key="10">
    <source>
        <dbReference type="SAM" id="SignalP"/>
    </source>
</evidence>
<dbReference type="SUPFAM" id="SSF74653">
    <property type="entry name" value="TolA/TonB C-terminal domain"/>
    <property type="match status" value="1"/>
</dbReference>
<dbReference type="GO" id="GO:0098797">
    <property type="term" value="C:plasma membrane protein complex"/>
    <property type="evidence" value="ECO:0007669"/>
    <property type="project" value="TreeGrafter"/>
</dbReference>
<dbReference type="PANTHER" id="PTHR33446">
    <property type="entry name" value="PROTEIN TONB-RELATED"/>
    <property type="match status" value="1"/>
</dbReference>
<evidence type="ECO:0000256" key="6">
    <source>
        <dbReference type="ARBA" id="ARBA00022692"/>
    </source>
</evidence>
<keyword evidence="8" id="KW-1133">Transmembrane helix</keyword>
<proteinExistence type="inferred from homology"/>
<comment type="caution">
    <text evidence="12">The sequence shown here is derived from an EMBL/GenBank/DDBJ whole genome shotgun (WGS) entry which is preliminary data.</text>
</comment>
<feature type="signal peptide" evidence="10">
    <location>
        <begin position="1"/>
        <end position="25"/>
    </location>
</feature>
<evidence type="ECO:0000256" key="7">
    <source>
        <dbReference type="ARBA" id="ARBA00022927"/>
    </source>
</evidence>
<evidence type="ECO:0000259" key="11">
    <source>
        <dbReference type="Pfam" id="PF03544"/>
    </source>
</evidence>
<evidence type="ECO:0000256" key="8">
    <source>
        <dbReference type="ARBA" id="ARBA00022989"/>
    </source>
</evidence>
<keyword evidence="3" id="KW-0813">Transport</keyword>
<dbReference type="PANTHER" id="PTHR33446:SF2">
    <property type="entry name" value="PROTEIN TONB"/>
    <property type="match status" value="1"/>
</dbReference>
<keyword evidence="6" id="KW-0812">Transmembrane</keyword>
<dbReference type="NCBIfam" id="TIGR01352">
    <property type="entry name" value="tonB_Cterm"/>
    <property type="match status" value="1"/>
</dbReference>
<dbReference type="AlphaFoldDB" id="A0A431U9H8"/>
<dbReference type="EMBL" id="RXOF01000001">
    <property type="protein sequence ID" value="RTQ53688.1"/>
    <property type="molecule type" value="Genomic_DNA"/>
</dbReference>
<reference evidence="12 13" key="1">
    <citation type="submission" date="2018-12" db="EMBL/GenBank/DDBJ databases">
        <title>Hymenobacter gummosus sp. nov., isolated from a spring.</title>
        <authorList>
            <person name="Nie L."/>
        </authorList>
    </citation>
    <scope>NUCLEOTIDE SEQUENCE [LARGE SCALE GENOMIC DNA]</scope>
    <source>
        <strain evidence="12 13">KCTC 52166</strain>
    </source>
</reference>
<dbReference type="InterPro" id="IPR051045">
    <property type="entry name" value="TonB-dependent_transducer"/>
</dbReference>
<gene>
    <name evidence="12" type="ORF">EJV47_02830</name>
</gene>
<comment type="similarity">
    <text evidence="2">Belongs to the TonB family.</text>
</comment>